<dbReference type="AlphaFoldDB" id="A0A7S0CU89"/>
<feature type="chain" id="PRO_5031363035" description="RING-type E3 ubiquitin transferase" evidence="1">
    <location>
        <begin position="16"/>
        <end position="292"/>
    </location>
</feature>
<proteinExistence type="predicted"/>
<evidence type="ECO:0000313" key="2">
    <source>
        <dbReference type="EMBL" id="CAD8434264.1"/>
    </source>
</evidence>
<organism evidence="2">
    <name type="scientific">Amorphochlora amoebiformis</name>
    <dbReference type="NCBI Taxonomy" id="1561963"/>
    <lineage>
        <taxon>Eukaryota</taxon>
        <taxon>Sar</taxon>
        <taxon>Rhizaria</taxon>
        <taxon>Cercozoa</taxon>
        <taxon>Chlorarachniophyceae</taxon>
        <taxon>Amorphochlora</taxon>
    </lineage>
</organism>
<evidence type="ECO:0000256" key="1">
    <source>
        <dbReference type="SAM" id="SignalP"/>
    </source>
</evidence>
<name>A0A7S0CU89_9EUKA</name>
<accession>A0A7S0CU89</accession>
<reference evidence="2" key="1">
    <citation type="submission" date="2021-01" db="EMBL/GenBank/DDBJ databases">
        <authorList>
            <person name="Corre E."/>
            <person name="Pelletier E."/>
            <person name="Niang G."/>
            <person name="Scheremetjew M."/>
            <person name="Finn R."/>
            <person name="Kale V."/>
            <person name="Holt S."/>
            <person name="Cochrane G."/>
            <person name="Meng A."/>
            <person name="Brown T."/>
            <person name="Cohen L."/>
        </authorList>
    </citation>
    <scope>NUCLEOTIDE SEQUENCE</scope>
    <source>
        <strain evidence="2">CCMP2058</strain>
    </source>
</reference>
<dbReference type="EMBL" id="HBEM01004258">
    <property type="protein sequence ID" value="CAD8434264.1"/>
    <property type="molecule type" value="Transcribed_RNA"/>
</dbReference>
<keyword evidence="1" id="KW-0732">Signal</keyword>
<feature type="signal peptide" evidence="1">
    <location>
        <begin position="1"/>
        <end position="15"/>
    </location>
</feature>
<gene>
    <name evidence="2" type="ORF">LAMO00422_LOCUS2990</name>
</gene>
<sequence>MVPVLLGLYVLGILGATPRLIQRRIASGAFPRAIHVSGREGGVRGRADGPGERDVVRRKVIGRTPRGYSLFEALVDEDDDKSSWTRVSAEVGIVGERSLETFYISKLLKDSNLITVSLPRPAGITFSPDSKGFVRVVEIDKNTASGQLSALSRLGVKKGVGAAMIGDILRAVTTTTLDVPVTASLTGELSGVKRRVVLFGVDQEPWSRVSTALAKGSVSDGDLVMVLERPGEESAARDFQIDEELGLDEDSLPSREGGIYDPVSDEKGRESFNWLLLFGSLSFLSLILTGFS</sequence>
<evidence type="ECO:0008006" key="3">
    <source>
        <dbReference type="Google" id="ProtNLM"/>
    </source>
</evidence>
<protein>
    <recommendedName>
        <fullName evidence="3">RING-type E3 ubiquitin transferase</fullName>
    </recommendedName>
</protein>